<accession>A0A3P6PZT4</accession>
<dbReference type="EMBL" id="UYRV01000080">
    <property type="protein sequence ID" value="VDK41629.1"/>
    <property type="molecule type" value="Genomic_DNA"/>
</dbReference>
<evidence type="ECO:0000256" key="1">
    <source>
        <dbReference type="SAM" id="MobiDB-lite"/>
    </source>
</evidence>
<keyword evidence="3" id="KW-1185">Reference proteome</keyword>
<evidence type="ECO:0000313" key="3">
    <source>
        <dbReference type="Proteomes" id="UP000271889"/>
    </source>
</evidence>
<dbReference type="Proteomes" id="UP000271889">
    <property type="component" value="Unassembled WGS sequence"/>
</dbReference>
<feature type="compositionally biased region" description="Basic and acidic residues" evidence="1">
    <location>
        <begin position="256"/>
        <end position="269"/>
    </location>
</feature>
<dbReference type="OrthoDB" id="5850653at2759"/>
<sequence>MATLTQTPVPMSHDNGIAAQDANLTDNAMVLPKQDTTLFPLPTSLPILKDHFDVEAAPRTLLPNAEVSLFGAGDVDASEQEPADFDRMVFRKYGSTDGRLEDDEEGTSMKPDRQKVVLPARKDSKFKEFKNPDEEAAVVKRILEEVCPPSALRVNSPPRPIENEAAVVKRILAEVCPLSSLPAHSSSSAMPTKEDGTAETFSNSRKRQPYKKRTKGRAKTIKKEENEYVPDLEKAGRPRGRPKKNGATSTPRTNRKSFDRRFAMSADRHGRPRRAASMIQDFLELYAKVDLCDLEEVHARATTFVRMLVDEYATTSKEVAKKSPIKQEARSSFEGNDGEKVNGSSASLAEGCSNCMDTDFKHEEMDVAMDTNANDDESIDEAGSSGENVVAHGDESNTEGEAEGHVGVAGFESVKKELPDNFIDSIPVLRGAALQAVPTSADSVLR</sequence>
<feature type="region of interest" description="Disordered" evidence="1">
    <location>
        <begin position="181"/>
        <end position="269"/>
    </location>
</feature>
<reference evidence="2 3" key="1">
    <citation type="submission" date="2018-11" db="EMBL/GenBank/DDBJ databases">
        <authorList>
            <consortium name="Pathogen Informatics"/>
        </authorList>
    </citation>
    <scope>NUCLEOTIDE SEQUENCE [LARGE SCALE GENOMIC DNA]</scope>
</reference>
<name>A0A3P6PZT4_CYLGO</name>
<feature type="compositionally biased region" description="Basic residues" evidence="1">
    <location>
        <begin position="204"/>
        <end position="220"/>
    </location>
</feature>
<feature type="region of interest" description="Disordered" evidence="1">
    <location>
        <begin position="374"/>
        <end position="403"/>
    </location>
</feature>
<feature type="compositionally biased region" description="Basic and acidic residues" evidence="1">
    <location>
        <begin position="221"/>
        <end position="236"/>
    </location>
</feature>
<organism evidence="2 3">
    <name type="scientific">Cylicostephanus goldi</name>
    <name type="common">Nematode worm</name>
    <dbReference type="NCBI Taxonomy" id="71465"/>
    <lineage>
        <taxon>Eukaryota</taxon>
        <taxon>Metazoa</taxon>
        <taxon>Ecdysozoa</taxon>
        <taxon>Nematoda</taxon>
        <taxon>Chromadorea</taxon>
        <taxon>Rhabditida</taxon>
        <taxon>Rhabditina</taxon>
        <taxon>Rhabditomorpha</taxon>
        <taxon>Strongyloidea</taxon>
        <taxon>Strongylidae</taxon>
        <taxon>Cylicostephanus</taxon>
    </lineage>
</organism>
<gene>
    <name evidence="2" type="ORF">CGOC_LOCUS85</name>
</gene>
<protein>
    <submittedName>
        <fullName evidence="2">Uncharacterized protein</fullName>
    </submittedName>
</protein>
<dbReference type="AlphaFoldDB" id="A0A3P6PZT4"/>
<evidence type="ECO:0000313" key="2">
    <source>
        <dbReference type="EMBL" id="VDK41629.1"/>
    </source>
</evidence>
<feature type="region of interest" description="Disordered" evidence="1">
    <location>
        <begin position="323"/>
        <end position="346"/>
    </location>
</feature>
<proteinExistence type="predicted"/>